<dbReference type="GO" id="GO:0009295">
    <property type="term" value="C:nucleoid"/>
    <property type="evidence" value="ECO:0007669"/>
    <property type="project" value="TreeGrafter"/>
</dbReference>
<dbReference type="InterPro" id="IPR000424">
    <property type="entry name" value="Primosome_PriB/ssb"/>
</dbReference>
<dbReference type="AlphaFoldDB" id="A0A6J6IZJ3"/>
<organism evidence="3">
    <name type="scientific">freshwater metagenome</name>
    <dbReference type="NCBI Taxonomy" id="449393"/>
    <lineage>
        <taxon>unclassified sequences</taxon>
        <taxon>metagenomes</taxon>
        <taxon>ecological metagenomes</taxon>
    </lineage>
</organism>
<proteinExistence type="predicted"/>
<keyword evidence="1" id="KW-0238">DNA-binding</keyword>
<sequence length="154" mass="17115">MSEQISVAGLVATTPRHLITQDGLPITSFRLASSQRRFDRSQNKWIDGETNWFTVTGFRQLAINASTSVSKGDRILVTGKLRVRDWDNGERAGTSVEIEAESIGHDLSWGSAVFTRTVLVREPEPAESSPIMRDVDNSDEEFQPEPELVGAKKK</sequence>
<dbReference type="InterPro" id="IPR012340">
    <property type="entry name" value="NA-bd_OB-fold"/>
</dbReference>
<dbReference type="EMBL" id="CAEZVN010000027">
    <property type="protein sequence ID" value="CAB4629653.1"/>
    <property type="molecule type" value="Genomic_DNA"/>
</dbReference>
<dbReference type="SUPFAM" id="SSF50249">
    <property type="entry name" value="Nucleic acid-binding proteins"/>
    <property type="match status" value="1"/>
</dbReference>
<evidence type="ECO:0000313" key="3">
    <source>
        <dbReference type="EMBL" id="CAB4629653.1"/>
    </source>
</evidence>
<name>A0A6J6IZJ3_9ZZZZ</name>
<feature type="region of interest" description="Disordered" evidence="2">
    <location>
        <begin position="123"/>
        <end position="154"/>
    </location>
</feature>
<dbReference type="Gene3D" id="2.40.50.140">
    <property type="entry name" value="Nucleic acid-binding proteins"/>
    <property type="match status" value="1"/>
</dbReference>
<gene>
    <name evidence="3" type="ORF">UFOPK2001_00435</name>
</gene>
<evidence type="ECO:0000256" key="2">
    <source>
        <dbReference type="SAM" id="MobiDB-lite"/>
    </source>
</evidence>
<dbReference type="Pfam" id="PF00436">
    <property type="entry name" value="SSB"/>
    <property type="match status" value="1"/>
</dbReference>
<dbReference type="PANTHER" id="PTHR10302">
    <property type="entry name" value="SINGLE-STRANDED DNA-BINDING PROTEIN"/>
    <property type="match status" value="1"/>
</dbReference>
<accession>A0A6J6IZJ3</accession>
<dbReference type="GO" id="GO:0003697">
    <property type="term" value="F:single-stranded DNA binding"/>
    <property type="evidence" value="ECO:0007669"/>
    <property type="project" value="InterPro"/>
</dbReference>
<evidence type="ECO:0000256" key="1">
    <source>
        <dbReference type="ARBA" id="ARBA00023125"/>
    </source>
</evidence>
<dbReference type="PIRSF" id="PIRSF002070">
    <property type="entry name" value="SSB"/>
    <property type="match status" value="1"/>
</dbReference>
<dbReference type="PANTHER" id="PTHR10302:SF27">
    <property type="entry name" value="SINGLE-STRANDED DNA-BINDING PROTEIN"/>
    <property type="match status" value="1"/>
</dbReference>
<dbReference type="GO" id="GO:0006260">
    <property type="term" value="P:DNA replication"/>
    <property type="evidence" value="ECO:0007669"/>
    <property type="project" value="InterPro"/>
</dbReference>
<dbReference type="InterPro" id="IPR011344">
    <property type="entry name" value="ssDNA-bd"/>
</dbReference>
<protein>
    <submittedName>
        <fullName evidence="3">Unannotated protein</fullName>
    </submittedName>
</protein>
<dbReference type="PROSITE" id="PS50935">
    <property type="entry name" value="SSB"/>
    <property type="match status" value="1"/>
</dbReference>
<dbReference type="CDD" id="cd04496">
    <property type="entry name" value="SSB_OBF"/>
    <property type="match status" value="1"/>
</dbReference>
<reference evidence="3" key="1">
    <citation type="submission" date="2020-05" db="EMBL/GenBank/DDBJ databases">
        <authorList>
            <person name="Chiriac C."/>
            <person name="Salcher M."/>
            <person name="Ghai R."/>
            <person name="Kavagutti S V."/>
        </authorList>
    </citation>
    <scope>NUCLEOTIDE SEQUENCE</scope>
</reference>